<evidence type="ECO:0000313" key="3">
    <source>
        <dbReference type="EMBL" id="QIV95611.1"/>
    </source>
</evidence>
<accession>A0AAE7CQ89</accession>
<comment type="similarity">
    <text evidence="1">Belongs to the ComF/GntX family.</text>
</comment>
<feature type="domain" description="Phosphoribosyltransferase" evidence="2">
    <location>
        <begin position="122"/>
        <end position="216"/>
    </location>
</feature>
<dbReference type="Gene3D" id="3.40.50.2020">
    <property type="match status" value="1"/>
</dbReference>
<dbReference type="InterPro" id="IPR000836">
    <property type="entry name" value="PRTase_dom"/>
</dbReference>
<keyword evidence="4" id="KW-1185">Reference proteome</keyword>
<dbReference type="CDD" id="cd06223">
    <property type="entry name" value="PRTases_typeI"/>
    <property type="match status" value="1"/>
</dbReference>
<name>A0AAE7CQ89_9GAMM</name>
<dbReference type="KEGG" id="aii:E4K63_01655"/>
<proteinExistence type="inferred from homology"/>
<dbReference type="SUPFAM" id="SSF53271">
    <property type="entry name" value="PRTase-like"/>
    <property type="match status" value="1"/>
</dbReference>
<gene>
    <name evidence="3" type="ORF">E4K63_01655</name>
</gene>
<dbReference type="PANTHER" id="PTHR47505">
    <property type="entry name" value="DNA UTILIZATION PROTEIN YHGH"/>
    <property type="match status" value="1"/>
</dbReference>
<dbReference type="InterPro" id="IPR029057">
    <property type="entry name" value="PRTase-like"/>
</dbReference>
<dbReference type="RefSeq" id="WP_133942062.1">
    <property type="nucleotide sequence ID" value="NZ_CP038241.1"/>
</dbReference>
<reference evidence="3 4" key="1">
    <citation type="submission" date="2019-03" db="EMBL/GenBank/DDBJ databases">
        <title>Complete Genome Sequence of Allofrancisella inopinata Strain SYSU YG23 Isolated from Water-Cooling Systems in China.</title>
        <authorList>
            <person name="Ohrman C."/>
            <person name="Uneklint I."/>
            <person name="Sjodin A."/>
        </authorList>
    </citation>
    <scope>NUCLEOTIDE SEQUENCE [LARGE SCALE GENOMIC DNA]</scope>
    <source>
        <strain evidence="3 4">SYSU YG23</strain>
    </source>
</reference>
<dbReference type="EMBL" id="CP038241">
    <property type="protein sequence ID" value="QIV95611.1"/>
    <property type="molecule type" value="Genomic_DNA"/>
</dbReference>
<sequence length="218" mass="25415">MVIIPKIIKILLKQSCLLCRQSSDDIICEYCSSDLIGHLNFKKETIELDCHEYDYYFLLNYSVEIKYLLKKLKFHKDLLVEPIFDKLISIWWQNSINKELGDIDTIAAVPIHRFRYLYRGFNQAELLANKLSQYTNVPTTFTNYKRVKYTKPQSKSSKQKRIDQIKGVFKLNKPIQAKHLVVFDDVLTTGSTLKEFVQTIKEGSKIDKISIITLVRAG</sequence>
<dbReference type="AlphaFoldDB" id="A0AAE7CQ89"/>
<dbReference type="Proteomes" id="UP000502004">
    <property type="component" value="Chromosome"/>
</dbReference>
<dbReference type="Pfam" id="PF00156">
    <property type="entry name" value="Pribosyltran"/>
    <property type="match status" value="1"/>
</dbReference>
<evidence type="ECO:0000256" key="1">
    <source>
        <dbReference type="ARBA" id="ARBA00008007"/>
    </source>
</evidence>
<dbReference type="InterPro" id="IPR051910">
    <property type="entry name" value="ComF/GntX_DNA_util-trans"/>
</dbReference>
<dbReference type="PANTHER" id="PTHR47505:SF1">
    <property type="entry name" value="DNA UTILIZATION PROTEIN YHGH"/>
    <property type="match status" value="1"/>
</dbReference>
<organism evidence="3 4">
    <name type="scientific">Allofrancisella inopinata</name>
    <dbReference type="NCBI Taxonomy" id="1085647"/>
    <lineage>
        <taxon>Bacteria</taxon>
        <taxon>Pseudomonadati</taxon>
        <taxon>Pseudomonadota</taxon>
        <taxon>Gammaproteobacteria</taxon>
        <taxon>Thiotrichales</taxon>
        <taxon>Francisellaceae</taxon>
        <taxon>Allofrancisella</taxon>
    </lineage>
</organism>
<protein>
    <submittedName>
        <fullName evidence="3">ComF family protein</fullName>
    </submittedName>
</protein>
<evidence type="ECO:0000313" key="4">
    <source>
        <dbReference type="Proteomes" id="UP000502004"/>
    </source>
</evidence>
<evidence type="ECO:0000259" key="2">
    <source>
        <dbReference type="Pfam" id="PF00156"/>
    </source>
</evidence>